<dbReference type="EMBL" id="NHTF01000004">
    <property type="protein sequence ID" value="OWW57258.1"/>
    <property type="molecule type" value="Genomic_DNA"/>
</dbReference>
<reference evidence="1 2" key="1">
    <citation type="submission" date="2017-05" db="EMBL/GenBank/DDBJ databases">
        <title>Sequencing of Escherichia coli that cause persistent and transient Mastitis.</title>
        <authorList>
            <person name="Thacker T.C."/>
            <person name="Lippolis J.D."/>
            <person name="Brunelle B.W."/>
            <person name="Casey T.A."/>
            <person name="Reinhardt T.A."/>
            <person name="Sacco R.E."/>
            <person name="Holman D.B."/>
        </authorList>
    </citation>
    <scope>NUCLEOTIDE SEQUENCE [LARGE SCALE GENOMIC DNA]</scope>
    <source>
        <strain evidence="1 2">ECA-B</strain>
    </source>
</reference>
<name>A0AAX0PRJ2_ECOLX</name>
<gene>
    <name evidence="1" type="ORF">CCS08_00975</name>
</gene>
<proteinExistence type="predicted"/>
<evidence type="ECO:0000313" key="2">
    <source>
        <dbReference type="Proteomes" id="UP000197270"/>
    </source>
</evidence>
<comment type="caution">
    <text evidence="1">The sequence shown here is derived from an EMBL/GenBank/DDBJ whole genome shotgun (WGS) entry which is preliminary data.</text>
</comment>
<accession>A0AAX0PRJ2</accession>
<evidence type="ECO:0000313" key="1">
    <source>
        <dbReference type="EMBL" id="OWW57258.1"/>
    </source>
</evidence>
<organism evidence="1 2">
    <name type="scientific">Escherichia coli</name>
    <dbReference type="NCBI Taxonomy" id="562"/>
    <lineage>
        <taxon>Bacteria</taxon>
        <taxon>Pseudomonadati</taxon>
        <taxon>Pseudomonadota</taxon>
        <taxon>Gammaproteobacteria</taxon>
        <taxon>Enterobacterales</taxon>
        <taxon>Enterobacteriaceae</taxon>
        <taxon>Escherichia</taxon>
    </lineage>
</organism>
<sequence length="47" mass="5301">MTWFDCVDARCDMQMIIIIILRVLSGDPTGYGAATSRVFAIYENFPV</sequence>
<dbReference type="AlphaFoldDB" id="A0AAX0PRJ2"/>
<protein>
    <submittedName>
        <fullName evidence="1">DNA-packaging protein</fullName>
    </submittedName>
</protein>
<dbReference type="Proteomes" id="UP000197270">
    <property type="component" value="Unassembled WGS sequence"/>
</dbReference>